<dbReference type="EMBL" id="BAAANN010000012">
    <property type="protein sequence ID" value="GAA1960751.1"/>
    <property type="molecule type" value="Genomic_DNA"/>
</dbReference>
<gene>
    <name evidence="2" type="ORF">GCM10009754_34250</name>
</gene>
<reference evidence="3" key="1">
    <citation type="journal article" date="2019" name="Int. J. Syst. Evol. Microbiol.">
        <title>The Global Catalogue of Microorganisms (GCM) 10K type strain sequencing project: providing services to taxonomists for standard genome sequencing and annotation.</title>
        <authorList>
            <consortium name="The Broad Institute Genomics Platform"/>
            <consortium name="The Broad Institute Genome Sequencing Center for Infectious Disease"/>
            <person name="Wu L."/>
            <person name="Ma J."/>
        </authorList>
    </citation>
    <scope>NUCLEOTIDE SEQUENCE [LARGE SCALE GENOMIC DNA]</scope>
    <source>
        <strain evidence="3">JCM 14545</strain>
    </source>
</reference>
<evidence type="ECO:0000313" key="2">
    <source>
        <dbReference type="EMBL" id="GAA1960751.1"/>
    </source>
</evidence>
<accession>A0ABP5CAB7</accession>
<proteinExistence type="predicted"/>
<name>A0ABP5CAB7_9PSEU</name>
<sequence>MWDIDRRNCLFVDYQLSILRAALSACPEGALESGAMRCAVRAGNAVLDVLKVPFGECAAVKGTFGACAGISQLAHRSRARTLRASRDVHAEEVALRGPARLRGAHALKGTLRESDAAKGTAHGGSLASRGRLHTRGCP</sequence>
<feature type="region of interest" description="Disordered" evidence="1">
    <location>
        <begin position="112"/>
        <end position="138"/>
    </location>
</feature>
<organism evidence="2 3">
    <name type="scientific">Amycolatopsis minnesotensis</name>
    <dbReference type="NCBI Taxonomy" id="337894"/>
    <lineage>
        <taxon>Bacteria</taxon>
        <taxon>Bacillati</taxon>
        <taxon>Actinomycetota</taxon>
        <taxon>Actinomycetes</taxon>
        <taxon>Pseudonocardiales</taxon>
        <taxon>Pseudonocardiaceae</taxon>
        <taxon>Amycolatopsis</taxon>
    </lineage>
</organism>
<dbReference type="Proteomes" id="UP001501116">
    <property type="component" value="Unassembled WGS sequence"/>
</dbReference>
<comment type="caution">
    <text evidence="2">The sequence shown here is derived from an EMBL/GenBank/DDBJ whole genome shotgun (WGS) entry which is preliminary data.</text>
</comment>
<keyword evidence="3" id="KW-1185">Reference proteome</keyword>
<evidence type="ECO:0000313" key="3">
    <source>
        <dbReference type="Proteomes" id="UP001501116"/>
    </source>
</evidence>
<protein>
    <submittedName>
        <fullName evidence="2">Uncharacterized protein</fullName>
    </submittedName>
</protein>
<evidence type="ECO:0000256" key="1">
    <source>
        <dbReference type="SAM" id="MobiDB-lite"/>
    </source>
</evidence>